<protein>
    <submittedName>
        <fullName evidence="12">TonB-dependent receptor</fullName>
    </submittedName>
</protein>
<dbReference type="Proteomes" id="UP000503278">
    <property type="component" value="Chromosome"/>
</dbReference>
<keyword evidence="3 8" id="KW-1134">Transmembrane beta strand</keyword>
<dbReference type="Gene3D" id="2.60.40.1120">
    <property type="entry name" value="Carboxypeptidase-like, regulatory domain"/>
    <property type="match status" value="1"/>
</dbReference>
<dbReference type="InterPro" id="IPR008969">
    <property type="entry name" value="CarboxyPept-like_regulatory"/>
</dbReference>
<evidence type="ECO:0000259" key="10">
    <source>
        <dbReference type="Pfam" id="PF07715"/>
    </source>
</evidence>
<comment type="similarity">
    <text evidence="8">Belongs to the TonB-dependent receptor family.</text>
</comment>
<dbReference type="GO" id="GO:0009279">
    <property type="term" value="C:cell outer membrane"/>
    <property type="evidence" value="ECO:0007669"/>
    <property type="project" value="UniProtKB-SubCell"/>
</dbReference>
<dbReference type="Pfam" id="PF13715">
    <property type="entry name" value="CarbopepD_reg_2"/>
    <property type="match status" value="1"/>
</dbReference>
<evidence type="ECO:0000256" key="1">
    <source>
        <dbReference type="ARBA" id="ARBA00004571"/>
    </source>
</evidence>
<evidence type="ECO:0000256" key="5">
    <source>
        <dbReference type="ARBA" id="ARBA00022729"/>
    </source>
</evidence>
<feature type="signal peptide" evidence="9">
    <location>
        <begin position="1"/>
        <end position="20"/>
    </location>
</feature>
<dbReference type="InterPro" id="IPR041700">
    <property type="entry name" value="OMP_b-brl_3"/>
</dbReference>
<evidence type="ECO:0000256" key="3">
    <source>
        <dbReference type="ARBA" id="ARBA00022452"/>
    </source>
</evidence>
<evidence type="ECO:0000256" key="2">
    <source>
        <dbReference type="ARBA" id="ARBA00022448"/>
    </source>
</evidence>
<dbReference type="SUPFAM" id="SSF49464">
    <property type="entry name" value="Carboxypeptidase regulatory domain-like"/>
    <property type="match status" value="1"/>
</dbReference>
<keyword evidence="12" id="KW-0675">Receptor</keyword>
<dbReference type="KEGG" id="mrob:HH214_15065"/>
<sequence length="806" mass="89800">MKNLLWAVLLFLGLSSFVHAQTTLKIKGVVIDSAKNEPLSYGTVALKNAKTGLPVKSVLTQADGTFELANIKSQSLQLALISVGYQTKTITLTDTTSAVIDLGKLLLSGATHALKEVAVTATKPLMKQEVDRMSYDVQADPEAKSLTALDMMRKVPLLSVDGNNNIKLRGNDSYKILVNGKESALMARSPSDILKAMPATNIERIEVITTPPARYDAEGLAGIINIITKKNGDQGYNGNISARYNSVYGPGINLNATAKQGKFGVNGYIGYNRRNTLSTGFENSSVFNSPASSLLQNGTRANGGNNTYGTAELSYEIDSLNLLTGSFSNYYGNYTQDMSQQTLLLTGNNLVNQSYMQNNNGDNDYSGLDASINYQLGFKRSKQQLLTFSYKYSNSKNKQFTDVMFDDRNNYNQSNYQQHNNSGNREHTLQLDYAHPVKKLSIEAGGKAILRNNFSSFYNDVYSNNAQTYITDPTQTNDFKYIQDVISVYNTYQLKLEKWAFKGGLRLEHTYTDADFTSTATKINQNYNNLVPSLSVQRSFKTSSFTFGFSQRIQRPGIWQLNPFVDRSNPKYLNQGNPNLRPATTNNFELGYSNFAKGSLNISTNYSFSKNSAQSVTTFNPIDTVTTTTYLNAGSRRAWGLDVSFNYPITQKLSVNANVEALRVWIRGTYNGDFVANHGYQGYGSAYASYKFSNGYRLNINTGYYSRFVLLQGVDNYYFSTGASASKDFWKNKATINLAVGNPFKKYNKNDYITRTNDFYTTSKNYNYYRNISVNFTYKFGKLNGNIKRNEKSIQNDDVSGGGNSH</sequence>
<dbReference type="AlphaFoldDB" id="A0A7L5E5P8"/>
<evidence type="ECO:0000313" key="13">
    <source>
        <dbReference type="Proteomes" id="UP000503278"/>
    </source>
</evidence>
<dbReference type="GO" id="GO:0015344">
    <property type="term" value="F:siderophore uptake transmembrane transporter activity"/>
    <property type="evidence" value="ECO:0007669"/>
    <property type="project" value="TreeGrafter"/>
</dbReference>
<keyword evidence="4 8" id="KW-0812">Transmembrane</keyword>
<dbReference type="EMBL" id="CP051682">
    <property type="protein sequence ID" value="QJD97094.1"/>
    <property type="molecule type" value="Genomic_DNA"/>
</dbReference>
<keyword evidence="5 9" id="KW-0732">Signal</keyword>
<feature type="chain" id="PRO_5029575621" evidence="9">
    <location>
        <begin position="21"/>
        <end position="806"/>
    </location>
</feature>
<evidence type="ECO:0000256" key="8">
    <source>
        <dbReference type="PROSITE-ProRule" id="PRU01360"/>
    </source>
</evidence>
<keyword evidence="13" id="KW-1185">Reference proteome</keyword>
<dbReference type="GO" id="GO:0044718">
    <property type="term" value="P:siderophore transmembrane transport"/>
    <property type="evidence" value="ECO:0007669"/>
    <property type="project" value="TreeGrafter"/>
</dbReference>
<dbReference type="InterPro" id="IPR037066">
    <property type="entry name" value="Plug_dom_sf"/>
</dbReference>
<evidence type="ECO:0000256" key="4">
    <source>
        <dbReference type="ARBA" id="ARBA00022692"/>
    </source>
</evidence>
<evidence type="ECO:0000259" key="11">
    <source>
        <dbReference type="Pfam" id="PF14905"/>
    </source>
</evidence>
<dbReference type="PANTHER" id="PTHR30069">
    <property type="entry name" value="TONB-DEPENDENT OUTER MEMBRANE RECEPTOR"/>
    <property type="match status" value="1"/>
</dbReference>
<gene>
    <name evidence="12" type="ORF">HH214_15065</name>
</gene>
<keyword evidence="2 8" id="KW-0813">Transport</keyword>
<dbReference type="SUPFAM" id="SSF56935">
    <property type="entry name" value="Porins"/>
    <property type="match status" value="1"/>
</dbReference>
<accession>A0A7L5E5P8</accession>
<dbReference type="Pfam" id="PF14905">
    <property type="entry name" value="OMP_b-brl_3"/>
    <property type="match status" value="1"/>
</dbReference>
<evidence type="ECO:0000313" key="12">
    <source>
        <dbReference type="EMBL" id="QJD97094.1"/>
    </source>
</evidence>
<dbReference type="RefSeq" id="WP_169608973.1">
    <property type="nucleotide sequence ID" value="NZ_CP051682.1"/>
</dbReference>
<feature type="domain" description="Outer membrane protein beta-barrel" evidence="11">
    <location>
        <begin position="381"/>
        <end position="778"/>
    </location>
</feature>
<evidence type="ECO:0000256" key="6">
    <source>
        <dbReference type="ARBA" id="ARBA00023136"/>
    </source>
</evidence>
<keyword evidence="7 8" id="KW-0998">Cell outer membrane</keyword>
<dbReference type="InterPro" id="IPR012910">
    <property type="entry name" value="Plug_dom"/>
</dbReference>
<organism evidence="12 13">
    <name type="scientific">Mucilaginibacter robiniae</name>
    <dbReference type="NCBI Taxonomy" id="2728022"/>
    <lineage>
        <taxon>Bacteria</taxon>
        <taxon>Pseudomonadati</taxon>
        <taxon>Bacteroidota</taxon>
        <taxon>Sphingobacteriia</taxon>
        <taxon>Sphingobacteriales</taxon>
        <taxon>Sphingobacteriaceae</taxon>
        <taxon>Mucilaginibacter</taxon>
    </lineage>
</organism>
<reference evidence="12 13" key="1">
    <citation type="submission" date="2020-04" db="EMBL/GenBank/DDBJ databases">
        <title>Genome sequencing of novel species.</title>
        <authorList>
            <person name="Heo J."/>
            <person name="Kim S.-J."/>
            <person name="Kim J.-S."/>
            <person name="Hong S.-B."/>
            <person name="Kwon S.-W."/>
        </authorList>
    </citation>
    <scope>NUCLEOTIDE SEQUENCE [LARGE SCALE GENOMIC DNA]</scope>
    <source>
        <strain evidence="12 13">F39-2</strain>
    </source>
</reference>
<dbReference type="InterPro" id="IPR036942">
    <property type="entry name" value="Beta-barrel_TonB_sf"/>
</dbReference>
<comment type="subcellular location">
    <subcellularLocation>
        <location evidence="1 8">Cell outer membrane</location>
        <topology evidence="1 8">Multi-pass membrane protein</topology>
    </subcellularLocation>
</comment>
<evidence type="ECO:0000256" key="9">
    <source>
        <dbReference type="SAM" id="SignalP"/>
    </source>
</evidence>
<dbReference type="Gene3D" id="2.170.130.10">
    <property type="entry name" value="TonB-dependent receptor, plug domain"/>
    <property type="match status" value="1"/>
</dbReference>
<feature type="domain" description="TonB-dependent receptor plug" evidence="10">
    <location>
        <begin position="144"/>
        <end position="223"/>
    </location>
</feature>
<dbReference type="Pfam" id="PF07715">
    <property type="entry name" value="Plug"/>
    <property type="match status" value="1"/>
</dbReference>
<proteinExistence type="inferred from homology"/>
<dbReference type="InterPro" id="IPR039426">
    <property type="entry name" value="TonB-dep_rcpt-like"/>
</dbReference>
<keyword evidence="6 8" id="KW-0472">Membrane</keyword>
<dbReference type="PANTHER" id="PTHR30069:SF29">
    <property type="entry name" value="HEMOGLOBIN AND HEMOGLOBIN-HAPTOGLOBIN-BINDING PROTEIN 1-RELATED"/>
    <property type="match status" value="1"/>
</dbReference>
<name>A0A7L5E5P8_9SPHI</name>
<dbReference type="Gene3D" id="2.40.170.20">
    <property type="entry name" value="TonB-dependent receptor, beta-barrel domain"/>
    <property type="match status" value="1"/>
</dbReference>
<dbReference type="PROSITE" id="PS52016">
    <property type="entry name" value="TONB_DEPENDENT_REC_3"/>
    <property type="match status" value="1"/>
</dbReference>
<evidence type="ECO:0000256" key="7">
    <source>
        <dbReference type="ARBA" id="ARBA00023237"/>
    </source>
</evidence>